<sequence>MTSTAHAVSSRSARAFGLVDAMVLIAATAVGFASYRVCKDSWAGLGGIPLFRNSNTWLIAFLYRATTWASLWLVPWTVALLLLSLRRPRAPLRLLARQPGFVATVASTLLFALGAAEIFLVLAVRYLPTWRLGFLAFFLRPLFLHCAFDLQLPTLMGAAVAGSWLVLFLNGRWRPGRNWLDGLGRALGYCWVALFLISAFLGPWFYLSNHFHVPPNALRAGVR</sequence>
<keyword evidence="1" id="KW-0472">Membrane</keyword>
<organism evidence="2 3">
    <name type="scientific">Singulisphaera acidiphila (strain ATCC BAA-1392 / DSM 18658 / VKM B-2454 / MOB10)</name>
    <dbReference type="NCBI Taxonomy" id="886293"/>
    <lineage>
        <taxon>Bacteria</taxon>
        <taxon>Pseudomonadati</taxon>
        <taxon>Planctomycetota</taxon>
        <taxon>Planctomycetia</taxon>
        <taxon>Isosphaerales</taxon>
        <taxon>Isosphaeraceae</taxon>
        <taxon>Singulisphaera</taxon>
    </lineage>
</organism>
<dbReference type="KEGG" id="saci:Sinac_4228"/>
<reference evidence="2 3" key="1">
    <citation type="submission" date="2012-02" db="EMBL/GenBank/DDBJ databases">
        <title>Complete sequence of chromosome of Singulisphaera acidiphila DSM 18658.</title>
        <authorList>
            <consortium name="US DOE Joint Genome Institute (JGI-PGF)"/>
            <person name="Lucas S."/>
            <person name="Copeland A."/>
            <person name="Lapidus A."/>
            <person name="Glavina del Rio T."/>
            <person name="Dalin E."/>
            <person name="Tice H."/>
            <person name="Bruce D."/>
            <person name="Goodwin L."/>
            <person name="Pitluck S."/>
            <person name="Peters L."/>
            <person name="Ovchinnikova G."/>
            <person name="Chertkov O."/>
            <person name="Kyrpides N."/>
            <person name="Mavromatis K."/>
            <person name="Ivanova N."/>
            <person name="Brettin T."/>
            <person name="Detter J.C."/>
            <person name="Han C."/>
            <person name="Larimer F."/>
            <person name="Land M."/>
            <person name="Hauser L."/>
            <person name="Markowitz V."/>
            <person name="Cheng J.-F."/>
            <person name="Hugenholtz P."/>
            <person name="Woyke T."/>
            <person name="Wu D."/>
            <person name="Tindall B."/>
            <person name="Pomrenke H."/>
            <person name="Brambilla E."/>
            <person name="Klenk H.-P."/>
            <person name="Eisen J.A."/>
        </authorList>
    </citation>
    <scope>NUCLEOTIDE SEQUENCE [LARGE SCALE GENOMIC DNA]</scope>
    <source>
        <strain evidence="3">ATCC BAA-1392 / DSM 18658 / VKM B-2454 / MOB10</strain>
    </source>
</reference>
<evidence type="ECO:0000256" key="1">
    <source>
        <dbReference type="SAM" id="Phobius"/>
    </source>
</evidence>
<feature type="transmembrane region" description="Helical" evidence="1">
    <location>
        <begin position="15"/>
        <end position="37"/>
    </location>
</feature>
<feature type="transmembrane region" description="Helical" evidence="1">
    <location>
        <begin position="57"/>
        <end position="81"/>
    </location>
</feature>
<keyword evidence="1" id="KW-1133">Transmembrane helix</keyword>
<feature type="transmembrane region" description="Helical" evidence="1">
    <location>
        <begin position="142"/>
        <end position="166"/>
    </location>
</feature>
<feature type="transmembrane region" description="Helical" evidence="1">
    <location>
        <begin position="101"/>
        <end position="122"/>
    </location>
</feature>
<dbReference type="RefSeq" id="WP_015247559.1">
    <property type="nucleotide sequence ID" value="NC_019892.1"/>
</dbReference>
<name>L0DIG7_SINAD</name>
<proteinExistence type="predicted"/>
<dbReference type="HOGENOM" id="CLU_1288167_0_0_0"/>
<accession>L0DIG7</accession>
<dbReference type="Proteomes" id="UP000010798">
    <property type="component" value="Chromosome"/>
</dbReference>
<feature type="transmembrane region" description="Helical" evidence="1">
    <location>
        <begin position="186"/>
        <end position="206"/>
    </location>
</feature>
<dbReference type="EMBL" id="CP003364">
    <property type="protein sequence ID" value="AGA28431.1"/>
    <property type="molecule type" value="Genomic_DNA"/>
</dbReference>
<evidence type="ECO:0000313" key="3">
    <source>
        <dbReference type="Proteomes" id="UP000010798"/>
    </source>
</evidence>
<evidence type="ECO:0000313" key="2">
    <source>
        <dbReference type="EMBL" id="AGA28431.1"/>
    </source>
</evidence>
<keyword evidence="1" id="KW-0812">Transmembrane</keyword>
<protein>
    <submittedName>
        <fullName evidence="2">Uncharacterized protein</fullName>
    </submittedName>
</protein>
<dbReference type="AlphaFoldDB" id="L0DIG7"/>
<gene>
    <name evidence="2" type="ordered locus">Sinac_4228</name>
</gene>
<keyword evidence="3" id="KW-1185">Reference proteome</keyword>